<dbReference type="NCBIfam" id="TIGR01068">
    <property type="entry name" value="thioredoxin"/>
    <property type="match status" value="1"/>
</dbReference>
<name>A0A4Q9KGP7_9ACTN</name>
<dbReference type="InterPro" id="IPR013766">
    <property type="entry name" value="Thioredoxin_domain"/>
</dbReference>
<evidence type="ECO:0000256" key="2">
    <source>
        <dbReference type="ARBA" id="ARBA00022448"/>
    </source>
</evidence>
<dbReference type="CDD" id="cd02947">
    <property type="entry name" value="TRX_family"/>
    <property type="match status" value="1"/>
</dbReference>
<dbReference type="GO" id="GO:0015035">
    <property type="term" value="F:protein-disulfide reductase activity"/>
    <property type="evidence" value="ECO:0007669"/>
    <property type="project" value="UniProtKB-UniRule"/>
</dbReference>
<dbReference type="GO" id="GO:0005829">
    <property type="term" value="C:cytosol"/>
    <property type="evidence" value="ECO:0007669"/>
    <property type="project" value="TreeGrafter"/>
</dbReference>
<keyword evidence="3" id="KW-0249">Electron transport</keyword>
<reference evidence="8 9" key="1">
    <citation type="submission" date="2019-01" db="EMBL/GenBank/DDBJ databases">
        <title>Lactibacter flavus gen. nov., sp. nov., a novel bacterium of the family Propionibacteriaceae isolated from raw milk and dairy products.</title>
        <authorList>
            <person name="Huptas C."/>
            <person name="Wenning M."/>
            <person name="Breitenwieser F."/>
            <person name="Doll E."/>
            <person name="Von Neubeck M."/>
            <person name="Busse H.-J."/>
            <person name="Scherer S."/>
        </authorList>
    </citation>
    <scope>NUCLEOTIDE SEQUENCE [LARGE SCALE GENOMIC DNA]</scope>
    <source>
        <strain evidence="8 9">KCTC 33808</strain>
    </source>
</reference>
<gene>
    <name evidence="8" type="primary">trxA</name>
    <name evidence="8" type="ORF">ET989_00825</name>
</gene>
<protein>
    <recommendedName>
        <fullName evidence="6">Thioredoxin</fullName>
    </recommendedName>
</protein>
<evidence type="ECO:0000256" key="3">
    <source>
        <dbReference type="ARBA" id="ARBA00022982"/>
    </source>
</evidence>
<evidence type="ECO:0000259" key="7">
    <source>
        <dbReference type="PROSITE" id="PS51352"/>
    </source>
</evidence>
<comment type="caution">
    <text evidence="8">The sequence shown here is derived from an EMBL/GenBank/DDBJ whole genome shotgun (WGS) entry which is preliminary data.</text>
</comment>
<feature type="domain" description="Thioredoxin" evidence="7">
    <location>
        <begin position="33"/>
        <end position="139"/>
    </location>
</feature>
<dbReference type="Gene3D" id="3.40.30.10">
    <property type="entry name" value="Glutaredoxin"/>
    <property type="match status" value="1"/>
</dbReference>
<evidence type="ECO:0000313" key="9">
    <source>
        <dbReference type="Proteomes" id="UP000292373"/>
    </source>
</evidence>
<comment type="similarity">
    <text evidence="1">Belongs to the thioredoxin family.</text>
</comment>
<evidence type="ECO:0000256" key="5">
    <source>
        <dbReference type="ARBA" id="ARBA00023284"/>
    </source>
</evidence>
<dbReference type="Pfam" id="PF00085">
    <property type="entry name" value="Thioredoxin"/>
    <property type="match status" value="1"/>
</dbReference>
<evidence type="ECO:0000256" key="4">
    <source>
        <dbReference type="ARBA" id="ARBA00023157"/>
    </source>
</evidence>
<dbReference type="InterPro" id="IPR005746">
    <property type="entry name" value="Thioredoxin"/>
</dbReference>
<dbReference type="InterPro" id="IPR017937">
    <property type="entry name" value="Thioredoxin_CS"/>
</dbReference>
<dbReference type="PROSITE" id="PS00194">
    <property type="entry name" value="THIOREDOXIN_1"/>
    <property type="match status" value="1"/>
</dbReference>
<dbReference type="Gene3D" id="2.30.30.380">
    <property type="entry name" value="Zn-finger domain of Sec23/24"/>
    <property type="match status" value="1"/>
</dbReference>
<dbReference type="RefSeq" id="WP_131166659.1">
    <property type="nucleotide sequence ID" value="NZ_SDMQ01000001.1"/>
</dbReference>
<proteinExistence type="inferred from homology"/>
<dbReference type="EMBL" id="SDMQ01000001">
    <property type="protein sequence ID" value="TBT88529.1"/>
    <property type="molecule type" value="Genomic_DNA"/>
</dbReference>
<organism evidence="8 9">
    <name type="scientific">Propioniciclava sinopodophylli</name>
    <dbReference type="NCBI Taxonomy" id="1837344"/>
    <lineage>
        <taxon>Bacteria</taxon>
        <taxon>Bacillati</taxon>
        <taxon>Actinomycetota</taxon>
        <taxon>Actinomycetes</taxon>
        <taxon>Propionibacteriales</taxon>
        <taxon>Propionibacteriaceae</taxon>
        <taxon>Propioniciclava</taxon>
    </lineage>
</organism>
<dbReference type="AlphaFoldDB" id="A0A4Q9KGP7"/>
<keyword evidence="5" id="KW-0676">Redox-active center</keyword>
<dbReference type="SUPFAM" id="SSF52833">
    <property type="entry name" value="Thioredoxin-like"/>
    <property type="match status" value="1"/>
</dbReference>
<dbReference type="PANTHER" id="PTHR45663">
    <property type="entry name" value="GEO12009P1"/>
    <property type="match status" value="1"/>
</dbReference>
<dbReference type="PRINTS" id="PR00421">
    <property type="entry name" value="THIOREDOXIN"/>
</dbReference>
<evidence type="ECO:0000256" key="6">
    <source>
        <dbReference type="NCBIfam" id="TIGR01068"/>
    </source>
</evidence>
<keyword evidence="9" id="KW-1185">Reference proteome</keyword>
<accession>A0A4Q9KGP7</accession>
<dbReference type="PROSITE" id="PS51352">
    <property type="entry name" value="THIOREDOXIN_2"/>
    <property type="match status" value="1"/>
</dbReference>
<evidence type="ECO:0000256" key="1">
    <source>
        <dbReference type="ARBA" id="ARBA00008987"/>
    </source>
</evidence>
<dbReference type="Proteomes" id="UP000292373">
    <property type="component" value="Unassembled WGS sequence"/>
</dbReference>
<dbReference type="InterPro" id="IPR036249">
    <property type="entry name" value="Thioredoxin-like_sf"/>
</dbReference>
<dbReference type="GO" id="GO:0045454">
    <property type="term" value="P:cell redox homeostasis"/>
    <property type="evidence" value="ECO:0007669"/>
    <property type="project" value="TreeGrafter"/>
</dbReference>
<dbReference type="PANTHER" id="PTHR45663:SF11">
    <property type="entry name" value="GEO12009P1"/>
    <property type="match status" value="1"/>
</dbReference>
<dbReference type="FunFam" id="3.40.30.10:FF:000001">
    <property type="entry name" value="Thioredoxin"/>
    <property type="match status" value="1"/>
</dbReference>
<keyword evidence="2" id="KW-0813">Transport</keyword>
<evidence type="ECO:0000313" key="8">
    <source>
        <dbReference type="EMBL" id="TBT88529.1"/>
    </source>
</evidence>
<dbReference type="OrthoDB" id="9790390at2"/>
<keyword evidence="4" id="KW-1015">Disulfide bond</keyword>
<sequence length="139" mass="15053">MAKVVACPGCGTKNRVPEASTGHPRCASCKADLPWLVEAGDRTFDAAVDTNLLVVLDLWAPWCGPCRMIAPILDKIATEYAGRVKVVKVNVDDNPDVSYQFKVQSIPLVVLLKDGQQVDTLMGAQSPQAYRQRIDAALS</sequence>